<dbReference type="RefSeq" id="WP_161761689.1">
    <property type="nucleotide sequence ID" value="NZ_JAAATX020000004.1"/>
</dbReference>
<feature type="transmembrane region" description="Helical" evidence="1">
    <location>
        <begin position="72"/>
        <end position="90"/>
    </location>
</feature>
<dbReference type="EMBL" id="JAAATX020000004">
    <property type="protein sequence ID" value="MBU9697645.1"/>
    <property type="molecule type" value="Genomic_DNA"/>
</dbReference>
<protein>
    <submittedName>
        <fullName evidence="3">LytTR family transcriptional regulator</fullName>
    </submittedName>
</protein>
<gene>
    <name evidence="3" type="ORF">GU927_007270</name>
</gene>
<evidence type="ECO:0000259" key="2">
    <source>
        <dbReference type="PROSITE" id="PS50930"/>
    </source>
</evidence>
<proteinExistence type="predicted"/>
<keyword evidence="4" id="KW-1185">Reference proteome</keyword>
<dbReference type="SMART" id="SM00850">
    <property type="entry name" value="LytTR"/>
    <property type="match status" value="1"/>
</dbReference>
<dbReference type="PROSITE" id="PS50930">
    <property type="entry name" value="HTH_LYTTR"/>
    <property type="match status" value="1"/>
</dbReference>
<evidence type="ECO:0000256" key="1">
    <source>
        <dbReference type="SAM" id="Phobius"/>
    </source>
</evidence>
<evidence type="ECO:0000313" key="3">
    <source>
        <dbReference type="EMBL" id="MBU9697645.1"/>
    </source>
</evidence>
<sequence>MIVLRHRYVLAHYFGFLVVANLAIYMLDLTEAPVDVLLPATVLGLTGLVLSLLAYIAVAARIVGRIAPGRRVWMTPGIMMSSCVMVWVAHEVQSAVLPAHHHGAIPLYFWLTVFVIAEVCAVVIFRGPVPRALSRLRQGIVLTAPLPDADGGTDGALVAEPAEARPDGEELRAGSLRITPEQVERLEASGNYVVVHLATGRHLVAGPFGDVSARMPSRLGLRVHRSHWVARRVIGRLVRSGRDMWIVLACGTRVPVGTSLQDGVQDWLGRSGIGVERVPPSKGGR</sequence>
<keyword evidence="1" id="KW-0472">Membrane</keyword>
<name>A0ABS6J254_9RHOB</name>
<accession>A0ABS6J254</accession>
<keyword evidence="1" id="KW-1133">Transmembrane helix</keyword>
<dbReference type="Pfam" id="PF04397">
    <property type="entry name" value="LytTR"/>
    <property type="match status" value="1"/>
</dbReference>
<feature type="transmembrane region" description="Helical" evidence="1">
    <location>
        <begin position="37"/>
        <end position="60"/>
    </location>
</feature>
<dbReference type="InterPro" id="IPR007492">
    <property type="entry name" value="LytTR_DNA-bd_dom"/>
</dbReference>
<feature type="domain" description="HTH LytTR-type" evidence="2">
    <location>
        <begin position="171"/>
        <end position="270"/>
    </location>
</feature>
<feature type="transmembrane region" description="Helical" evidence="1">
    <location>
        <begin position="105"/>
        <end position="125"/>
    </location>
</feature>
<comment type="caution">
    <text evidence="3">The sequence shown here is derived from an EMBL/GenBank/DDBJ whole genome shotgun (WGS) entry which is preliminary data.</text>
</comment>
<evidence type="ECO:0000313" key="4">
    <source>
        <dbReference type="Proteomes" id="UP000731907"/>
    </source>
</evidence>
<keyword evidence="1" id="KW-0812">Transmembrane</keyword>
<organism evidence="3 4">
    <name type="scientific">Paragemmobacter amnigenus</name>
    <dbReference type="NCBI Taxonomy" id="2852097"/>
    <lineage>
        <taxon>Bacteria</taxon>
        <taxon>Pseudomonadati</taxon>
        <taxon>Pseudomonadota</taxon>
        <taxon>Alphaproteobacteria</taxon>
        <taxon>Rhodobacterales</taxon>
        <taxon>Paracoccaceae</taxon>
        <taxon>Paragemmobacter</taxon>
    </lineage>
</organism>
<dbReference type="Proteomes" id="UP000731907">
    <property type="component" value="Unassembled WGS sequence"/>
</dbReference>
<feature type="transmembrane region" description="Helical" evidence="1">
    <location>
        <begin position="7"/>
        <end position="25"/>
    </location>
</feature>
<dbReference type="Gene3D" id="2.40.50.1020">
    <property type="entry name" value="LytTr DNA-binding domain"/>
    <property type="match status" value="1"/>
</dbReference>
<reference evidence="3 4" key="1">
    <citation type="submission" date="2021-06" db="EMBL/GenBank/DDBJ databases">
        <title>Rhodobacteraceae bacterium strain HSP-20.</title>
        <authorList>
            <person name="Chen W.-M."/>
        </authorList>
    </citation>
    <scope>NUCLEOTIDE SEQUENCE [LARGE SCALE GENOMIC DNA]</scope>
    <source>
        <strain evidence="3 4">HSP-20</strain>
    </source>
</reference>